<dbReference type="EMBL" id="JBHSAJ010000055">
    <property type="protein sequence ID" value="MFC3936599.1"/>
    <property type="molecule type" value="Genomic_DNA"/>
</dbReference>
<comment type="caution">
    <text evidence="3">The sequence shown here is derived from an EMBL/GenBank/DDBJ whole genome shotgun (WGS) entry which is preliminary data.</text>
</comment>
<name>A0ABV8DDR8_9BURK</name>
<organism evidence="3 4">
    <name type="scientific">Acidovorax facilis</name>
    <dbReference type="NCBI Taxonomy" id="12917"/>
    <lineage>
        <taxon>Bacteria</taxon>
        <taxon>Pseudomonadati</taxon>
        <taxon>Pseudomonadota</taxon>
        <taxon>Betaproteobacteria</taxon>
        <taxon>Burkholderiales</taxon>
        <taxon>Comamonadaceae</taxon>
        <taxon>Acidovorax</taxon>
    </lineage>
</organism>
<evidence type="ECO:0000259" key="2">
    <source>
        <dbReference type="Pfam" id="PF12158"/>
    </source>
</evidence>
<reference evidence="4" key="1">
    <citation type="journal article" date="2019" name="Int. J. Syst. Evol. Microbiol.">
        <title>The Global Catalogue of Microorganisms (GCM) 10K type strain sequencing project: providing services to taxonomists for standard genome sequencing and annotation.</title>
        <authorList>
            <consortium name="The Broad Institute Genomics Platform"/>
            <consortium name="The Broad Institute Genome Sequencing Center for Infectious Disease"/>
            <person name="Wu L."/>
            <person name="Ma J."/>
        </authorList>
    </citation>
    <scope>NUCLEOTIDE SEQUENCE [LARGE SCALE GENOMIC DNA]</scope>
    <source>
        <strain evidence="4">CCUG 2113</strain>
    </source>
</reference>
<dbReference type="Pfam" id="PF12158">
    <property type="entry name" value="DUF3592"/>
    <property type="match status" value="1"/>
</dbReference>
<protein>
    <submittedName>
        <fullName evidence="3">DUF3592 domain-containing protein</fullName>
    </submittedName>
</protein>
<feature type="transmembrane region" description="Helical" evidence="1">
    <location>
        <begin position="20"/>
        <end position="42"/>
    </location>
</feature>
<evidence type="ECO:0000313" key="4">
    <source>
        <dbReference type="Proteomes" id="UP001595693"/>
    </source>
</evidence>
<keyword evidence="1" id="KW-0812">Transmembrane</keyword>
<feature type="domain" description="DUF3592" evidence="2">
    <location>
        <begin position="58"/>
        <end position="146"/>
    </location>
</feature>
<keyword evidence="1" id="KW-1133">Transmembrane helix</keyword>
<proteinExistence type="predicted"/>
<evidence type="ECO:0000256" key="1">
    <source>
        <dbReference type="SAM" id="Phobius"/>
    </source>
</evidence>
<accession>A0ABV8DDR8</accession>
<feature type="transmembrane region" description="Helical" evidence="1">
    <location>
        <begin position="151"/>
        <end position="171"/>
    </location>
</feature>
<keyword evidence="1" id="KW-0472">Membrane</keyword>
<sequence length="188" mass="20491">MSPASPRRATQRREKLPGGIWVLALFAVPFAAAGIGIFWFMVASPVFDWARMQTWNQVPAVLESATLQSHHPSKGGTTHSVSVRYRYVVEGVAYTGQRAAIHERADNIGSFQEELGRRLQGLQRTGKAVPVWVNPRNPAESIVDRRLRPGLITLALVLSSVSAWFGLAVLAKIARAVWNGGTPVLPGS</sequence>
<dbReference type="RefSeq" id="WP_055395851.1">
    <property type="nucleotide sequence ID" value="NZ_JAMXAX010000068.1"/>
</dbReference>
<keyword evidence="4" id="KW-1185">Reference proteome</keyword>
<dbReference type="Proteomes" id="UP001595693">
    <property type="component" value="Unassembled WGS sequence"/>
</dbReference>
<evidence type="ECO:0000313" key="3">
    <source>
        <dbReference type="EMBL" id="MFC3936599.1"/>
    </source>
</evidence>
<dbReference type="InterPro" id="IPR021994">
    <property type="entry name" value="DUF3592"/>
</dbReference>
<gene>
    <name evidence="3" type="ORF">ACFOW3_18425</name>
</gene>